<dbReference type="GO" id="GO:0004581">
    <property type="term" value="F:dolichyl-phosphate beta-glucosyltransferase activity"/>
    <property type="evidence" value="ECO:0007669"/>
    <property type="project" value="UniProtKB-EC"/>
</dbReference>
<comment type="pathway">
    <text evidence="3">Protein modification; protein glycosylation.</text>
</comment>
<evidence type="ECO:0000256" key="11">
    <source>
        <dbReference type="ARBA" id="ARBA00022989"/>
    </source>
</evidence>
<dbReference type="PANTHER" id="PTHR10859:SF91">
    <property type="entry name" value="DOLICHYL-PHOSPHATE BETA-GLUCOSYLTRANSFERASE"/>
    <property type="match status" value="1"/>
</dbReference>
<evidence type="ECO:0000256" key="13">
    <source>
        <dbReference type="ARBA" id="ARBA00045097"/>
    </source>
</evidence>
<dbReference type="InterPro" id="IPR029044">
    <property type="entry name" value="Nucleotide-diphossugar_trans"/>
</dbReference>
<feature type="domain" description="GtrA/DPMS transmembrane" evidence="16">
    <location>
        <begin position="245"/>
        <end position="365"/>
    </location>
</feature>
<reference evidence="17 18" key="1">
    <citation type="journal article" date="2010" name="Stand. Genomic Sci.">
        <title>Complete genome sequence of Conexibacter woesei type strain (ID131577).</title>
        <authorList>
            <person name="Pukall R."/>
            <person name="Lapidus A."/>
            <person name="Glavina Del Rio T."/>
            <person name="Copeland A."/>
            <person name="Tice H."/>
            <person name="Cheng J.-F."/>
            <person name="Lucas S."/>
            <person name="Chen F."/>
            <person name="Nolan M."/>
            <person name="Bruce D."/>
            <person name="Goodwin L."/>
            <person name="Pitluck S."/>
            <person name="Mavromatis K."/>
            <person name="Ivanova N."/>
            <person name="Ovchinnikova G."/>
            <person name="Pati A."/>
            <person name="Chen A."/>
            <person name="Palaniappan K."/>
            <person name="Land M."/>
            <person name="Hauser L."/>
            <person name="Chang Y.-J."/>
            <person name="Jeffries C.D."/>
            <person name="Chain P."/>
            <person name="Meincke L."/>
            <person name="Sims D."/>
            <person name="Brettin T."/>
            <person name="Detter J.C."/>
            <person name="Rohde M."/>
            <person name="Goeker M."/>
            <person name="Bristow J."/>
            <person name="Eisen J.A."/>
            <person name="Markowitz V."/>
            <person name="Kyrpides N.C."/>
            <person name="Klenk H.-P."/>
            <person name="Hugenholtz P."/>
        </authorList>
    </citation>
    <scope>NUCLEOTIDE SEQUENCE [LARGE SCALE GENOMIC DNA]</scope>
    <source>
        <strain evidence="18">DSM 14684 / CIP 108061 / JCM 11494 / NBRC 100937 / ID131577</strain>
    </source>
</reference>
<feature type="transmembrane region" description="Helical" evidence="14">
    <location>
        <begin position="268"/>
        <end position="287"/>
    </location>
</feature>
<keyword evidence="11 14" id="KW-1133">Transmembrane helix</keyword>
<evidence type="ECO:0000256" key="2">
    <source>
        <dbReference type="ARBA" id="ARBA00004389"/>
    </source>
</evidence>
<reference evidence="18" key="2">
    <citation type="submission" date="2010-01" db="EMBL/GenBank/DDBJ databases">
        <title>The complete genome of Conexibacter woesei DSM 14684.</title>
        <authorList>
            <consortium name="US DOE Joint Genome Institute (JGI-PGF)"/>
            <person name="Lucas S."/>
            <person name="Copeland A."/>
            <person name="Lapidus A."/>
            <person name="Glavina del Rio T."/>
            <person name="Dalin E."/>
            <person name="Tice H."/>
            <person name="Bruce D."/>
            <person name="Goodwin L."/>
            <person name="Pitluck S."/>
            <person name="Kyrpides N."/>
            <person name="Mavromatis K."/>
            <person name="Ivanova N."/>
            <person name="Mikhailova N."/>
            <person name="Chertkov O."/>
            <person name="Brettin T."/>
            <person name="Detter J.C."/>
            <person name="Han C."/>
            <person name="Larimer F."/>
            <person name="Land M."/>
            <person name="Hauser L."/>
            <person name="Markowitz V."/>
            <person name="Cheng J.-F."/>
            <person name="Hugenholtz P."/>
            <person name="Woyke T."/>
            <person name="Wu D."/>
            <person name="Pukall R."/>
            <person name="Steenblock K."/>
            <person name="Schneider S."/>
            <person name="Klenk H.-P."/>
            <person name="Eisen J.A."/>
        </authorList>
    </citation>
    <scope>NUCLEOTIDE SEQUENCE [LARGE SCALE GENOMIC DNA]</scope>
    <source>
        <strain evidence="18">DSM 14684 / CIP 108061 / JCM 11494 / NBRC 100937 / ID131577</strain>
    </source>
</reference>
<keyword evidence="18" id="KW-1185">Reference proteome</keyword>
<dbReference type="Proteomes" id="UP000008229">
    <property type="component" value="Chromosome"/>
</dbReference>
<evidence type="ECO:0000256" key="8">
    <source>
        <dbReference type="ARBA" id="ARBA00022692"/>
    </source>
</evidence>
<dbReference type="Pfam" id="PF04138">
    <property type="entry name" value="GtrA_DPMS_TM"/>
    <property type="match status" value="1"/>
</dbReference>
<dbReference type="InterPro" id="IPR007267">
    <property type="entry name" value="GtrA_DPMS_TM"/>
</dbReference>
<comment type="similarity">
    <text evidence="4">Belongs to the glycosyltransferase 2 family.</text>
</comment>
<dbReference type="EC" id="2.4.1.117" evidence="5"/>
<dbReference type="STRING" id="469383.Cwoe_4506"/>
<dbReference type="SUPFAM" id="SSF53448">
    <property type="entry name" value="Nucleotide-diphospho-sugar transferases"/>
    <property type="match status" value="1"/>
</dbReference>
<dbReference type="Pfam" id="PF00535">
    <property type="entry name" value="Glycos_transf_2"/>
    <property type="match status" value="1"/>
</dbReference>
<feature type="domain" description="Glycosyltransferase 2-like" evidence="15">
    <location>
        <begin position="14"/>
        <end position="177"/>
    </location>
</feature>
<evidence type="ECO:0000256" key="3">
    <source>
        <dbReference type="ARBA" id="ARBA00004922"/>
    </source>
</evidence>
<evidence type="ECO:0000259" key="16">
    <source>
        <dbReference type="Pfam" id="PF04138"/>
    </source>
</evidence>
<name>D3F825_CONWI</name>
<evidence type="ECO:0000313" key="18">
    <source>
        <dbReference type="Proteomes" id="UP000008229"/>
    </source>
</evidence>
<dbReference type="InterPro" id="IPR035518">
    <property type="entry name" value="DPG_synthase"/>
</dbReference>
<accession>D3F825</accession>
<evidence type="ECO:0000256" key="5">
    <source>
        <dbReference type="ARBA" id="ARBA00012583"/>
    </source>
</evidence>
<dbReference type="CDD" id="cd04188">
    <property type="entry name" value="DPG_synthase"/>
    <property type="match status" value="1"/>
</dbReference>
<evidence type="ECO:0000256" key="9">
    <source>
        <dbReference type="ARBA" id="ARBA00022824"/>
    </source>
</evidence>
<feature type="transmembrane region" description="Helical" evidence="14">
    <location>
        <begin position="338"/>
        <end position="360"/>
    </location>
</feature>
<dbReference type="CAZy" id="GT2">
    <property type="family name" value="Glycosyltransferase Family 2"/>
</dbReference>
<evidence type="ECO:0000256" key="6">
    <source>
        <dbReference type="ARBA" id="ARBA00022676"/>
    </source>
</evidence>
<dbReference type="PANTHER" id="PTHR10859">
    <property type="entry name" value="GLYCOSYL TRANSFERASE"/>
    <property type="match status" value="1"/>
</dbReference>
<evidence type="ECO:0000259" key="15">
    <source>
        <dbReference type="Pfam" id="PF00535"/>
    </source>
</evidence>
<keyword evidence="12 14" id="KW-0472">Membrane</keyword>
<evidence type="ECO:0000256" key="12">
    <source>
        <dbReference type="ARBA" id="ARBA00023136"/>
    </source>
</evidence>
<dbReference type="EMBL" id="CP001854">
    <property type="protein sequence ID" value="ADB52919.1"/>
    <property type="molecule type" value="Genomic_DNA"/>
</dbReference>
<dbReference type="Gene3D" id="3.90.550.10">
    <property type="entry name" value="Spore Coat Polysaccharide Biosynthesis Protein SpsA, Chain A"/>
    <property type="match status" value="1"/>
</dbReference>
<dbReference type="GO" id="GO:0000271">
    <property type="term" value="P:polysaccharide biosynthetic process"/>
    <property type="evidence" value="ECO:0007669"/>
    <property type="project" value="InterPro"/>
</dbReference>
<evidence type="ECO:0000313" key="17">
    <source>
        <dbReference type="EMBL" id="ADB52919.1"/>
    </source>
</evidence>
<dbReference type="GO" id="GO:0016020">
    <property type="term" value="C:membrane"/>
    <property type="evidence" value="ECO:0007669"/>
    <property type="project" value="UniProtKB-SubCell"/>
</dbReference>
<evidence type="ECO:0000256" key="10">
    <source>
        <dbReference type="ARBA" id="ARBA00022968"/>
    </source>
</evidence>
<dbReference type="GO" id="GO:0006487">
    <property type="term" value="P:protein N-linked glycosylation"/>
    <property type="evidence" value="ECO:0007669"/>
    <property type="project" value="TreeGrafter"/>
</dbReference>
<dbReference type="AlphaFoldDB" id="D3F825"/>
<gene>
    <name evidence="17" type="ordered locus">Cwoe_4506</name>
</gene>
<dbReference type="OrthoDB" id="2369748at2"/>
<evidence type="ECO:0000256" key="4">
    <source>
        <dbReference type="ARBA" id="ARBA00006739"/>
    </source>
</evidence>
<protein>
    <recommendedName>
        <fullName evidence="5">dolichyl-phosphate beta-glucosyltransferase</fullName>
        <ecNumber evidence="5">2.4.1.117</ecNumber>
    </recommendedName>
</protein>
<keyword evidence="10" id="KW-0735">Signal-anchor</keyword>
<sequence>MRTVVTTAAPQVEIVVPVFNEQAALETCVRRLHRFLTSEFPFSWRIVVADNASTDTTPAIATALAAELPGVRVLRLERKGRGRALRAAWSASDARVVAYMDADLSTDLRALLPLVAPLLSGHSDVAIGTRLAHGARVVRGPKRELISRAYNVLLHTVLRARFSDAQCGFKAVRAQALPSLLAGVSDDGWFFDTELLVLAQRRGLRIHEVPVDWVDDPDSRVDVVATALADLGGVARLLVASPLVRFAGVGVASTLAYALLFLLLSGALATGAGAANAVALALTAVANTAANRRWTFGVRGRRERVRHYLLGGVVYVLTLALTTGALASLHAIDASPARGVQVAVLVLAGLAATATRYVALKSWVFARMVRERRAAGVS</sequence>
<organism evidence="17 18">
    <name type="scientific">Conexibacter woesei (strain DSM 14684 / CCUG 47730 / CIP 108061 / JCM 11494 / NBRC 100937 / ID131577)</name>
    <dbReference type="NCBI Taxonomy" id="469383"/>
    <lineage>
        <taxon>Bacteria</taxon>
        <taxon>Bacillati</taxon>
        <taxon>Actinomycetota</taxon>
        <taxon>Thermoleophilia</taxon>
        <taxon>Solirubrobacterales</taxon>
        <taxon>Conexibacteraceae</taxon>
        <taxon>Conexibacter</taxon>
    </lineage>
</organism>
<evidence type="ECO:0000256" key="14">
    <source>
        <dbReference type="SAM" id="Phobius"/>
    </source>
</evidence>
<evidence type="ECO:0000256" key="1">
    <source>
        <dbReference type="ARBA" id="ARBA00004141"/>
    </source>
</evidence>
<keyword evidence="6" id="KW-0328">Glycosyltransferase</keyword>
<keyword evidence="8 14" id="KW-0812">Transmembrane</keyword>
<dbReference type="RefSeq" id="WP_012935970.1">
    <property type="nucleotide sequence ID" value="NC_013739.1"/>
</dbReference>
<dbReference type="KEGG" id="cwo:Cwoe_4506"/>
<feature type="transmembrane region" description="Helical" evidence="14">
    <location>
        <begin position="308"/>
        <end position="332"/>
    </location>
</feature>
<dbReference type="InterPro" id="IPR001173">
    <property type="entry name" value="Glyco_trans_2-like"/>
</dbReference>
<keyword evidence="9" id="KW-0256">Endoplasmic reticulum</keyword>
<comment type="catalytic activity">
    <reaction evidence="13">
        <text>a di-trans,poly-cis-dolichyl phosphate + UDP-alpha-D-glucose = a di-trans,poly-cis-dolichyl beta-D-glucosyl phosphate + UDP</text>
        <dbReference type="Rhea" id="RHEA:15401"/>
        <dbReference type="Rhea" id="RHEA-COMP:19498"/>
        <dbReference type="Rhea" id="RHEA-COMP:19502"/>
        <dbReference type="ChEBI" id="CHEBI:57525"/>
        <dbReference type="ChEBI" id="CHEBI:57683"/>
        <dbReference type="ChEBI" id="CHEBI:58223"/>
        <dbReference type="ChEBI" id="CHEBI:58885"/>
        <dbReference type="EC" id="2.4.1.117"/>
    </reaction>
    <physiologicalReaction direction="left-to-right" evidence="13">
        <dbReference type="Rhea" id="RHEA:15402"/>
    </physiologicalReaction>
</comment>
<feature type="transmembrane region" description="Helical" evidence="14">
    <location>
        <begin position="243"/>
        <end position="262"/>
    </location>
</feature>
<keyword evidence="7 17" id="KW-0808">Transferase</keyword>
<comment type="subcellular location">
    <subcellularLocation>
        <location evidence="2">Endoplasmic reticulum membrane</location>
        <topology evidence="2">Single-pass membrane protein</topology>
    </subcellularLocation>
    <subcellularLocation>
        <location evidence="1">Membrane</location>
        <topology evidence="1">Multi-pass membrane protein</topology>
    </subcellularLocation>
</comment>
<proteinExistence type="inferred from homology"/>
<dbReference type="eggNOG" id="COG1215">
    <property type="taxonomic scope" value="Bacteria"/>
</dbReference>
<dbReference type="HOGENOM" id="CLU_033536_3_0_11"/>
<evidence type="ECO:0000256" key="7">
    <source>
        <dbReference type="ARBA" id="ARBA00022679"/>
    </source>
</evidence>